<organism evidence="1 2">
    <name type="scientific">Stephania japonica</name>
    <dbReference type="NCBI Taxonomy" id="461633"/>
    <lineage>
        <taxon>Eukaryota</taxon>
        <taxon>Viridiplantae</taxon>
        <taxon>Streptophyta</taxon>
        <taxon>Embryophyta</taxon>
        <taxon>Tracheophyta</taxon>
        <taxon>Spermatophyta</taxon>
        <taxon>Magnoliopsida</taxon>
        <taxon>Ranunculales</taxon>
        <taxon>Menispermaceae</taxon>
        <taxon>Menispermoideae</taxon>
        <taxon>Cissampelideae</taxon>
        <taxon>Stephania</taxon>
    </lineage>
</organism>
<dbReference type="EMBL" id="JBBNAE010000006">
    <property type="protein sequence ID" value="KAK9116757.1"/>
    <property type="molecule type" value="Genomic_DNA"/>
</dbReference>
<protein>
    <submittedName>
        <fullName evidence="1">Uncharacterized protein</fullName>
    </submittedName>
</protein>
<accession>A0AAP0IJX6</accession>
<evidence type="ECO:0000313" key="2">
    <source>
        <dbReference type="Proteomes" id="UP001417504"/>
    </source>
</evidence>
<sequence>MPASFSTINVEDLFFGTLACEWRKEAHTLVDFLFQAGSAQTDDVVAAGASHIVDLNSKEETRTGHRILLFERSIGGAWFREWARVFKVLVLVWMGDIGTSAPSLPRVCVGHPSLPGPNYHASSSPCALAALRPCYYYSSKLIANHHLLCSGCLVADASSLEPSPCPSSIAPLIYKVSDRTRSEIILILD</sequence>
<proteinExistence type="predicted"/>
<evidence type="ECO:0000313" key="1">
    <source>
        <dbReference type="EMBL" id="KAK9116757.1"/>
    </source>
</evidence>
<reference evidence="1 2" key="1">
    <citation type="submission" date="2024-01" db="EMBL/GenBank/DDBJ databases">
        <title>Genome assemblies of Stephania.</title>
        <authorList>
            <person name="Yang L."/>
        </authorList>
    </citation>
    <scope>NUCLEOTIDE SEQUENCE [LARGE SCALE GENOMIC DNA]</scope>
    <source>
        <strain evidence="1">QJT</strain>
        <tissue evidence="1">Leaf</tissue>
    </source>
</reference>
<keyword evidence="2" id="KW-1185">Reference proteome</keyword>
<gene>
    <name evidence="1" type="ORF">Sjap_015704</name>
</gene>
<dbReference type="Proteomes" id="UP001417504">
    <property type="component" value="Unassembled WGS sequence"/>
</dbReference>
<comment type="caution">
    <text evidence="1">The sequence shown here is derived from an EMBL/GenBank/DDBJ whole genome shotgun (WGS) entry which is preliminary data.</text>
</comment>
<dbReference type="AlphaFoldDB" id="A0AAP0IJX6"/>
<name>A0AAP0IJX6_9MAGN</name>